<comment type="subunit">
    <text evidence="6">Component of the endosomal sorting complex required for transport II (ESCRT-II).</text>
</comment>
<keyword evidence="2 6" id="KW-0813">Transport</keyword>
<feature type="compositionally biased region" description="Gly residues" evidence="7">
    <location>
        <begin position="331"/>
        <end position="343"/>
    </location>
</feature>
<feature type="region of interest" description="Disordered" evidence="7">
    <location>
        <begin position="321"/>
        <end position="349"/>
    </location>
</feature>
<evidence type="ECO:0000256" key="5">
    <source>
        <dbReference type="ARBA" id="ARBA00023054"/>
    </source>
</evidence>
<keyword evidence="4 6" id="KW-0653">Protein transport</keyword>
<dbReference type="InterPro" id="IPR036388">
    <property type="entry name" value="WH-like_DNA-bd_sf"/>
</dbReference>
<feature type="region of interest" description="Disordered" evidence="7">
    <location>
        <begin position="177"/>
        <end position="224"/>
    </location>
</feature>
<evidence type="ECO:0000256" key="2">
    <source>
        <dbReference type="ARBA" id="ARBA00022448"/>
    </source>
</evidence>
<dbReference type="GO" id="GO:0043130">
    <property type="term" value="F:ubiquitin binding"/>
    <property type="evidence" value="ECO:0007669"/>
    <property type="project" value="UniProtKB-UniRule"/>
</dbReference>
<keyword evidence="3 6" id="KW-0967">Endosome</keyword>
<dbReference type="FunFam" id="1.10.10.10:FF:000165">
    <property type="entry name" value="Vacuolar protein sorting protein (Vps36)"/>
    <property type="match status" value="1"/>
</dbReference>
<dbReference type="EMBL" id="LN890954">
    <property type="protein sequence ID" value="CUS14924.1"/>
    <property type="molecule type" value="Genomic_DNA"/>
</dbReference>
<dbReference type="FunFam" id="1.10.10.10:FF:000527">
    <property type="entry name" value="Vacuolar protein sorting protein (Vps36), putative"/>
    <property type="match status" value="1"/>
</dbReference>
<dbReference type="PANTHER" id="PTHR13128">
    <property type="entry name" value="VACUOLAR PROTEIN-SORTING-ASSOCIATED PROTEIN 36"/>
    <property type="match status" value="1"/>
</dbReference>
<dbReference type="Pfam" id="PF16988">
    <property type="entry name" value="Vps36-NZF-N"/>
    <property type="match status" value="1"/>
</dbReference>
<dbReference type="InterPro" id="IPR036390">
    <property type="entry name" value="WH_DNA-bd_sf"/>
</dbReference>
<evidence type="ECO:0000256" key="1">
    <source>
        <dbReference type="ARBA" id="ARBA00009697"/>
    </source>
</evidence>
<dbReference type="GO" id="GO:0043328">
    <property type="term" value="P:protein transport to vacuole involved in ubiquitin-dependent protein catabolic process via the multivesicular body sorting pathway"/>
    <property type="evidence" value="ECO:0007669"/>
    <property type="project" value="UniProtKB-UniRule"/>
</dbReference>
<gene>
    <name evidence="9" type="ORF">GSTUAT00000994001</name>
</gene>
<accession>A0A292Q683</accession>
<dbReference type="GO" id="GO:0032266">
    <property type="term" value="F:phosphatidylinositol-3-phosphate binding"/>
    <property type="evidence" value="ECO:0007669"/>
    <property type="project" value="UniProtKB-UniRule"/>
</dbReference>
<sequence length="607" mass="64778">MLSRIDLTPASRPLLLPDETLLFVQNAVGIYEGKYKIPNYQNGSAYLTSHRACYVDNEDPRKFSVAVELKDVDRVECYAGFLKSSPKITLFLKPPATAAVAATNNFTPSPGNRSAVSTPKPATPLIRPTSPLPASTGVWICPICSFSNPIPSNYIPQVTPTGSIPPCLACGIRPSPGVLESSSQQPPPRSPTPLSSLSPLHTAGSGPTPSSSTATATTTATATGDSDEATFACPRCTFLNHRWLRSCEICGEHLISPDLPTEQLLEATRGESPAPTSIARKGGLIGENVEVVKFSFRAGGDKVFHERLRNALIQRKWLLQNAPPVPTPGQSGNGGASSGGGASGATNADGGAAAERVVGIAGLERAGRNVRRKNEAAIGGAFEDLEALMGRAKEMVALAEEFSTRLSSTPTFANNEAKAVLRNSTQALGIVTKDMLTSATGGGSNSSDKASDLYLSELARQVAEFLADDARGILKREGGVITLVDLWAIYNRARGIELISPSDLEKATGLFEKLKLPVRVRRFRSGLLVVQEARSSDAETVRRIMEWISGPGWGRGVTAAQAAERFGWSIGVAAEELEMAEERGALCREVGVEGVRFWRNWLVEERR</sequence>
<dbReference type="Pfam" id="PF04157">
    <property type="entry name" value="EAP30"/>
    <property type="match status" value="1"/>
</dbReference>
<dbReference type="Gene3D" id="2.30.30.380">
    <property type="entry name" value="Zn-finger domain of Sec23/24"/>
    <property type="match status" value="1"/>
</dbReference>
<name>A0A292Q683_9PEZI</name>
<reference evidence="9" key="1">
    <citation type="submission" date="2015-10" db="EMBL/GenBank/DDBJ databases">
        <authorList>
            <person name="Regsiter A."/>
            <person name="william w."/>
        </authorList>
    </citation>
    <scope>NUCLEOTIDE SEQUENCE</scope>
    <source>
        <strain evidence="9">Montdore</strain>
    </source>
</reference>
<dbReference type="Gene3D" id="2.30.29.30">
    <property type="entry name" value="Pleckstrin-homology domain (PH domain)/Phosphotyrosine-binding domain (PTB)"/>
    <property type="match status" value="2"/>
</dbReference>
<dbReference type="Gene3D" id="6.10.140.260">
    <property type="match status" value="1"/>
</dbReference>
<evidence type="ECO:0000256" key="3">
    <source>
        <dbReference type="ARBA" id="ARBA00022753"/>
    </source>
</evidence>
<dbReference type="Proteomes" id="UP001412239">
    <property type="component" value="Unassembled WGS sequence"/>
</dbReference>
<feature type="region of interest" description="Disordered" evidence="7">
    <location>
        <begin position="109"/>
        <end position="129"/>
    </location>
</feature>
<dbReference type="InterPro" id="IPR031558">
    <property type="entry name" value="Vps36-NZF-N"/>
</dbReference>
<evidence type="ECO:0000259" key="8">
    <source>
        <dbReference type="PROSITE" id="PS51495"/>
    </source>
</evidence>
<dbReference type="InterPro" id="IPR037855">
    <property type="entry name" value="Vps36"/>
</dbReference>
<dbReference type="GO" id="GO:0000814">
    <property type="term" value="C:ESCRT II complex"/>
    <property type="evidence" value="ECO:0007669"/>
    <property type="project" value="UniProtKB-UniRule"/>
</dbReference>
<keyword evidence="5" id="KW-0175">Coiled coil</keyword>
<feature type="compositionally biased region" description="Low complexity" evidence="7">
    <location>
        <begin position="192"/>
        <end position="224"/>
    </location>
</feature>
<dbReference type="SUPFAM" id="SSF90209">
    <property type="entry name" value="Ran binding protein zinc finger-like"/>
    <property type="match status" value="1"/>
</dbReference>
<proteinExistence type="inferred from homology"/>
<dbReference type="Gene3D" id="1.10.10.10">
    <property type="entry name" value="Winged helix-like DNA-binding domain superfamily/Winged helix DNA-binding domain"/>
    <property type="match status" value="2"/>
</dbReference>
<comment type="subcellular location">
    <subcellularLocation>
        <location evidence="6">Cytoplasm</location>
    </subcellularLocation>
    <subcellularLocation>
        <location evidence="6">Endosome</location>
    </subcellularLocation>
</comment>
<dbReference type="GO" id="GO:0031902">
    <property type="term" value="C:late endosome membrane"/>
    <property type="evidence" value="ECO:0007669"/>
    <property type="project" value="UniProtKB-UniRule"/>
</dbReference>
<dbReference type="Pfam" id="PF11605">
    <property type="entry name" value="Vps36_ESCRT-II"/>
    <property type="match status" value="1"/>
</dbReference>
<feature type="domain" description="GLUE N-terminal" evidence="8">
    <location>
        <begin position="5"/>
        <end position="324"/>
    </location>
</feature>
<keyword evidence="10" id="KW-1185">Reference proteome</keyword>
<comment type="similarity">
    <text evidence="1 6">Belongs to the VPS36 family.</text>
</comment>
<dbReference type="InterPro" id="IPR036443">
    <property type="entry name" value="Znf_RanBP2_sf"/>
</dbReference>
<dbReference type="InterPro" id="IPR040608">
    <property type="entry name" value="Snf8/Vps36"/>
</dbReference>
<comment type="function">
    <text evidence="6">Component of the ESCRT-II complex (endosomal sorting complex required for transport II), which is required for multivesicular body (MVB) formation and sorting of endosomal cargo proteins into MVBs.</text>
</comment>
<organism evidence="9 10">
    <name type="scientific">Tuber aestivum</name>
    <name type="common">summer truffle</name>
    <dbReference type="NCBI Taxonomy" id="59557"/>
    <lineage>
        <taxon>Eukaryota</taxon>
        <taxon>Fungi</taxon>
        <taxon>Dikarya</taxon>
        <taxon>Ascomycota</taxon>
        <taxon>Pezizomycotina</taxon>
        <taxon>Pezizomycetes</taxon>
        <taxon>Pezizales</taxon>
        <taxon>Tuberaceae</taxon>
        <taxon>Tuber</taxon>
    </lineage>
</organism>
<evidence type="ECO:0000256" key="4">
    <source>
        <dbReference type="ARBA" id="ARBA00022927"/>
    </source>
</evidence>
<dbReference type="PROSITE" id="PS51495">
    <property type="entry name" value="GLUE"/>
    <property type="match status" value="1"/>
</dbReference>
<evidence type="ECO:0000313" key="9">
    <source>
        <dbReference type="EMBL" id="CUS14924.1"/>
    </source>
</evidence>
<dbReference type="SUPFAM" id="SSF46785">
    <property type="entry name" value="Winged helix' DNA-binding domain"/>
    <property type="match status" value="1"/>
</dbReference>
<dbReference type="InterPro" id="IPR021648">
    <property type="entry name" value="GLUE_dom"/>
</dbReference>
<dbReference type="InterPro" id="IPR011993">
    <property type="entry name" value="PH-like_dom_sf"/>
</dbReference>
<evidence type="ECO:0000313" key="10">
    <source>
        <dbReference type="Proteomes" id="UP001412239"/>
    </source>
</evidence>
<dbReference type="PANTHER" id="PTHR13128:SF12">
    <property type="entry name" value="VACUOLAR PROTEIN-SORTING-ASSOCIATED PROTEIN 36"/>
    <property type="match status" value="1"/>
</dbReference>
<protein>
    <recommendedName>
        <fullName evidence="6">Vacuolar protein-sorting-associated protein 36</fullName>
    </recommendedName>
    <alternativeName>
        <fullName evidence="6">ESCRT-II complex subunit VPS36</fullName>
    </alternativeName>
</protein>
<evidence type="ECO:0000256" key="6">
    <source>
        <dbReference type="RuleBase" id="RU367095"/>
    </source>
</evidence>
<dbReference type="SUPFAM" id="SSF50729">
    <property type="entry name" value="PH domain-like"/>
    <property type="match status" value="2"/>
</dbReference>
<keyword evidence="6" id="KW-0963">Cytoplasm</keyword>
<evidence type="ECO:0000256" key="7">
    <source>
        <dbReference type="SAM" id="MobiDB-lite"/>
    </source>
</evidence>
<dbReference type="AlphaFoldDB" id="A0A292Q683"/>